<dbReference type="EMBL" id="JAQFWQ010000040">
    <property type="protein sequence ID" value="MDA2812048.1"/>
    <property type="molecule type" value="Genomic_DNA"/>
</dbReference>
<keyword evidence="2" id="KW-1185">Reference proteome</keyword>
<organism evidence="1 2">
    <name type="scientific">Nocardiopsis endophytica</name>
    <dbReference type="NCBI Taxonomy" id="3018445"/>
    <lineage>
        <taxon>Bacteria</taxon>
        <taxon>Bacillati</taxon>
        <taxon>Actinomycetota</taxon>
        <taxon>Actinomycetes</taxon>
        <taxon>Streptosporangiales</taxon>
        <taxon>Nocardiopsidaceae</taxon>
        <taxon>Nocardiopsis</taxon>
    </lineage>
</organism>
<evidence type="ECO:0000313" key="2">
    <source>
        <dbReference type="Proteomes" id="UP001527866"/>
    </source>
</evidence>
<dbReference type="RefSeq" id="WP_270686490.1">
    <property type="nucleotide sequence ID" value="NZ_JAQFWQ010000040.1"/>
</dbReference>
<evidence type="ECO:0008006" key="3">
    <source>
        <dbReference type="Google" id="ProtNLM"/>
    </source>
</evidence>
<reference evidence="1 2" key="1">
    <citation type="submission" date="2023-01" db="EMBL/GenBank/DDBJ databases">
        <title>Draft genome sequence of Nocardiopsis sp. RSe5-2 isolated from halophytes.</title>
        <authorList>
            <person name="Duangmal K."/>
            <person name="Chantavorakit T."/>
        </authorList>
    </citation>
    <scope>NUCLEOTIDE SEQUENCE [LARGE SCALE GENOMIC DNA]</scope>
    <source>
        <strain evidence="1 2">RSe5-2</strain>
    </source>
</reference>
<evidence type="ECO:0000313" key="1">
    <source>
        <dbReference type="EMBL" id="MDA2812048.1"/>
    </source>
</evidence>
<comment type="caution">
    <text evidence="1">The sequence shown here is derived from an EMBL/GenBank/DDBJ whole genome shotgun (WGS) entry which is preliminary data.</text>
</comment>
<name>A0ABT4U528_9ACTN</name>
<sequence length="66" mass="7416">MNRPVKLPYTMVFDEGVWYAGTELRGLRVVGEGPTPAAAKDDLEETVLAVLRKRRSSNQNIELTVR</sequence>
<dbReference type="Proteomes" id="UP001527866">
    <property type="component" value="Unassembled WGS sequence"/>
</dbReference>
<proteinExistence type="predicted"/>
<gene>
    <name evidence="1" type="ORF">O4J56_15500</name>
</gene>
<protein>
    <recommendedName>
        <fullName evidence="3">HicB family protein</fullName>
    </recommendedName>
</protein>
<accession>A0ABT4U528</accession>